<accession>A0AA88JT67</accession>
<gene>
    <name evidence="2" type="ORF">DXM27_13755</name>
</gene>
<evidence type="ECO:0000313" key="3">
    <source>
        <dbReference type="Proteomes" id="UP000473658"/>
    </source>
</evidence>
<keyword evidence="1" id="KW-1133">Transmembrane helix</keyword>
<feature type="transmembrane region" description="Helical" evidence="1">
    <location>
        <begin position="30"/>
        <end position="48"/>
    </location>
</feature>
<organism evidence="2 3">
    <name type="scientific">Rhizobium rhizogenes</name>
    <name type="common">Agrobacterium rhizogenes</name>
    <dbReference type="NCBI Taxonomy" id="359"/>
    <lineage>
        <taxon>Bacteria</taxon>
        <taxon>Pseudomonadati</taxon>
        <taxon>Pseudomonadota</taxon>
        <taxon>Alphaproteobacteria</taxon>
        <taxon>Hyphomicrobiales</taxon>
        <taxon>Rhizobiaceae</taxon>
        <taxon>Rhizobium/Agrobacterium group</taxon>
        <taxon>Rhizobium</taxon>
    </lineage>
</organism>
<dbReference type="Proteomes" id="UP000473658">
    <property type="component" value="Unassembled WGS sequence"/>
</dbReference>
<proteinExistence type="predicted"/>
<dbReference type="AlphaFoldDB" id="A0AA88JT67"/>
<name>A0AA88JT67_RHIRH</name>
<keyword evidence="1" id="KW-0812">Transmembrane</keyword>
<sequence>MPQGASEKSPSPRIEEHGVRMIVSSTRKQSIDAITFFVNLFFFSIFYLRRNSNFYRYKTCIYLH</sequence>
<evidence type="ECO:0000313" key="2">
    <source>
        <dbReference type="EMBL" id="KAA3501893.1"/>
    </source>
</evidence>
<keyword evidence="1" id="KW-0472">Membrane</keyword>
<comment type="caution">
    <text evidence="2">The sequence shown here is derived from an EMBL/GenBank/DDBJ whole genome shotgun (WGS) entry which is preliminary data.</text>
</comment>
<evidence type="ECO:0000256" key="1">
    <source>
        <dbReference type="SAM" id="Phobius"/>
    </source>
</evidence>
<protein>
    <submittedName>
        <fullName evidence="2">Uncharacterized protein</fullName>
    </submittedName>
</protein>
<reference evidence="2 3" key="1">
    <citation type="submission" date="2018-08" db="EMBL/GenBank/DDBJ databases">
        <title>Crown Gall in kiwifruit.</title>
        <authorList>
            <person name="Visnovsky S.B."/>
            <person name="Pitman A.R."/>
        </authorList>
    </citation>
    <scope>NUCLEOTIDE SEQUENCE [LARGE SCALE GENOMIC DNA]</scope>
    <source>
        <strain evidence="2 3">SBV_302_78_2</strain>
    </source>
</reference>
<dbReference type="EMBL" id="QRFF01000003">
    <property type="protein sequence ID" value="KAA3501893.1"/>
    <property type="molecule type" value="Genomic_DNA"/>
</dbReference>